<evidence type="ECO:0000256" key="8">
    <source>
        <dbReference type="SAM" id="MobiDB-lite"/>
    </source>
</evidence>
<dbReference type="PROSITE" id="PS00028">
    <property type="entry name" value="ZINC_FINGER_C2H2_1"/>
    <property type="match status" value="2"/>
</dbReference>
<dbReference type="Gene3D" id="3.30.160.60">
    <property type="entry name" value="Classic Zinc Finger"/>
    <property type="match status" value="2"/>
</dbReference>
<protein>
    <submittedName>
        <fullName evidence="10">Unnamed protein product</fullName>
    </submittedName>
</protein>
<dbReference type="SMART" id="SM00355">
    <property type="entry name" value="ZnF_C2H2"/>
    <property type="match status" value="2"/>
</dbReference>
<dbReference type="EMBL" id="BSXU01003200">
    <property type="protein sequence ID" value="GMG39788.1"/>
    <property type="molecule type" value="Genomic_DNA"/>
</dbReference>
<accession>A0A9W7DH23</accession>
<dbReference type="PROSITE" id="PS50157">
    <property type="entry name" value="ZINC_FINGER_C2H2_2"/>
    <property type="match status" value="2"/>
</dbReference>
<dbReference type="InterPro" id="IPR036236">
    <property type="entry name" value="Znf_C2H2_sf"/>
</dbReference>
<dbReference type="InterPro" id="IPR013087">
    <property type="entry name" value="Znf_C2H2_type"/>
</dbReference>
<dbReference type="Pfam" id="PF00096">
    <property type="entry name" value="zf-C2H2"/>
    <property type="match status" value="1"/>
</dbReference>
<feature type="region of interest" description="Disordered" evidence="8">
    <location>
        <begin position="84"/>
        <end position="104"/>
    </location>
</feature>
<evidence type="ECO:0000256" key="3">
    <source>
        <dbReference type="ARBA" id="ARBA00022737"/>
    </source>
</evidence>
<evidence type="ECO:0000256" key="6">
    <source>
        <dbReference type="ARBA" id="ARBA00023242"/>
    </source>
</evidence>
<sequence length="192" mass="22215">MTTYKFVCTYPGCGKSFKRKDYLSRHKVNHAPRKPYSCELCDLGFTRTDLLDKHKLSKSHKTRLAEINEDKLHLKRSRDRLLLPRESQQQEMTTASSIPRQPVSVPRFSGNPSSTIQYSTIHSNHLHSSINRSVTPPQTIGTSEDHPYSNPLKINNLLNHSNPLKIDNLLNPDYFIPRPTQYYEGEIRNQKE</sequence>
<dbReference type="GO" id="GO:0000785">
    <property type="term" value="C:chromatin"/>
    <property type="evidence" value="ECO:0007669"/>
    <property type="project" value="TreeGrafter"/>
</dbReference>
<keyword evidence="2" id="KW-0479">Metal-binding</keyword>
<dbReference type="GO" id="GO:0005634">
    <property type="term" value="C:nucleus"/>
    <property type="evidence" value="ECO:0007669"/>
    <property type="project" value="UniProtKB-SubCell"/>
</dbReference>
<reference evidence="10" key="1">
    <citation type="submission" date="2023-04" db="EMBL/GenBank/DDBJ databases">
        <title>Ambrosiozyma monospora NBRC 1965.</title>
        <authorList>
            <person name="Ichikawa N."/>
            <person name="Sato H."/>
            <person name="Tonouchi N."/>
        </authorList>
    </citation>
    <scope>NUCLEOTIDE SEQUENCE</scope>
    <source>
        <strain evidence="10">NBRC 1965</strain>
    </source>
</reference>
<evidence type="ECO:0000256" key="4">
    <source>
        <dbReference type="ARBA" id="ARBA00022771"/>
    </source>
</evidence>
<dbReference type="AlphaFoldDB" id="A0A9W7DH23"/>
<comment type="subcellular location">
    <subcellularLocation>
        <location evidence="1">Nucleus</location>
    </subcellularLocation>
</comment>
<dbReference type="GO" id="GO:0000978">
    <property type="term" value="F:RNA polymerase II cis-regulatory region sequence-specific DNA binding"/>
    <property type="evidence" value="ECO:0007669"/>
    <property type="project" value="InterPro"/>
</dbReference>
<dbReference type="GO" id="GO:0000981">
    <property type="term" value="F:DNA-binding transcription factor activity, RNA polymerase II-specific"/>
    <property type="evidence" value="ECO:0007669"/>
    <property type="project" value="InterPro"/>
</dbReference>
<evidence type="ECO:0000256" key="1">
    <source>
        <dbReference type="ARBA" id="ARBA00004123"/>
    </source>
</evidence>
<feature type="domain" description="C2H2-type" evidence="9">
    <location>
        <begin position="6"/>
        <end position="35"/>
    </location>
</feature>
<evidence type="ECO:0000259" key="9">
    <source>
        <dbReference type="PROSITE" id="PS50157"/>
    </source>
</evidence>
<evidence type="ECO:0000313" key="11">
    <source>
        <dbReference type="Proteomes" id="UP001165063"/>
    </source>
</evidence>
<dbReference type="OrthoDB" id="8922241at2759"/>
<dbReference type="InterPro" id="IPR051059">
    <property type="entry name" value="VerF-like"/>
</dbReference>
<evidence type="ECO:0000256" key="2">
    <source>
        <dbReference type="ARBA" id="ARBA00022723"/>
    </source>
</evidence>
<keyword evidence="6" id="KW-0539">Nucleus</keyword>
<keyword evidence="5" id="KW-0862">Zinc</keyword>
<evidence type="ECO:0000313" key="10">
    <source>
        <dbReference type="EMBL" id="GMG39788.1"/>
    </source>
</evidence>
<evidence type="ECO:0000256" key="5">
    <source>
        <dbReference type="ARBA" id="ARBA00022833"/>
    </source>
</evidence>
<dbReference type="SUPFAM" id="SSF57667">
    <property type="entry name" value="beta-beta-alpha zinc fingers"/>
    <property type="match status" value="1"/>
</dbReference>
<dbReference type="GO" id="GO:0008270">
    <property type="term" value="F:zinc ion binding"/>
    <property type="evidence" value="ECO:0007669"/>
    <property type="project" value="UniProtKB-KW"/>
</dbReference>
<proteinExistence type="predicted"/>
<comment type="caution">
    <text evidence="10">The sequence shown here is derived from an EMBL/GenBank/DDBJ whole genome shotgun (WGS) entry which is preliminary data.</text>
</comment>
<dbReference type="PANTHER" id="PTHR40626:SF11">
    <property type="entry name" value="ZINC FINGER PROTEIN YPR022C"/>
    <property type="match status" value="1"/>
</dbReference>
<feature type="compositionally biased region" description="Polar residues" evidence="8">
    <location>
        <begin position="86"/>
        <end position="99"/>
    </location>
</feature>
<feature type="domain" description="C2H2-type" evidence="9">
    <location>
        <begin position="36"/>
        <end position="60"/>
    </location>
</feature>
<keyword evidence="3" id="KW-0677">Repeat</keyword>
<gene>
    <name evidence="10" type="ORF">Amon01_000561900</name>
</gene>
<keyword evidence="4 7" id="KW-0863">Zinc-finger</keyword>
<organism evidence="10 11">
    <name type="scientific">Ambrosiozyma monospora</name>
    <name type="common">Yeast</name>
    <name type="synonym">Endomycopsis monosporus</name>
    <dbReference type="NCBI Taxonomy" id="43982"/>
    <lineage>
        <taxon>Eukaryota</taxon>
        <taxon>Fungi</taxon>
        <taxon>Dikarya</taxon>
        <taxon>Ascomycota</taxon>
        <taxon>Saccharomycotina</taxon>
        <taxon>Pichiomycetes</taxon>
        <taxon>Pichiales</taxon>
        <taxon>Pichiaceae</taxon>
        <taxon>Ambrosiozyma</taxon>
    </lineage>
</organism>
<keyword evidence="11" id="KW-1185">Reference proteome</keyword>
<name>A0A9W7DH23_AMBMO</name>
<evidence type="ECO:0000256" key="7">
    <source>
        <dbReference type="PROSITE-ProRule" id="PRU00042"/>
    </source>
</evidence>
<dbReference type="PANTHER" id="PTHR40626">
    <property type="entry name" value="MIP31509P"/>
    <property type="match status" value="1"/>
</dbReference>
<dbReference type="Proteomes" id="UP001165063">
    <property type="component" value="Unassembled WGS sequence"/>
</dbReference>